<feature type="compositionally biased region" description="Low complexity" evidence="4">
    <location>
        <begin position="489"/>
        <end position="506"/>
    </location>
</feature>
<dbReference type="Gene3D" id="1.25.40.20">
    <property type="entry name" value="Ankyrin repeat-containing domain"/>
    <property type="match status" value="3"/>
</dbReference>
<evidence type="ECO:0000256" key="1">
    <source>
        <dbReference type="ARBA" id="ARBA00022737"/>
    </source>
</evidence>
<dbReference type="GO" id="GO:0085020">
    <property type="term" value="P:protein K6-linked ubiquitination"/>
    <property type="evidence" value="ECO:0007669"/>
    <property type="project" value="TreeGrafter"/>
</dbReference>
<feature type="region of interest" description="Disordered" evidence="4">
    <location>
        <begin position="319"/>
        <end position="395"/>
    </location>
</feature>
<name>A0A061RH31_9CHLO</name>
<dbReference type="InterPro" id="IPR002110">
    <property type="entry name" value="Ankyrin_rpt"/>
</dbReference>
<evidence type="ECO:0000313" key="5">
    <source>
        <dbReference type="EMBL" id="JAC70079.1"/>
    </source>
</evidence>
<feature type="compositionally biased region" description="Basic residues" evidence="4">
    <location>
        <begin position="439"/>
        <end position="449"/>
    </location>
</feature>
<dbReference type="PANTHER" id="PTHR24171:SF8">
    <property type="entry name" value="BRCA1-ASSOCIATED RING DOMAIN PROTEIN 1"/>
    <property type="match status" value="1"/>
</dbReference>
<dbReference type="SUPFAM" id="SSF48403">
    <property type="entry name" value="Ankyrin repeat"/>
    <property type="match status" value="1"/>
</dbReference>
<dbReference type="EMBL" id="GBEZ01016144">
    <property type="protein sequence ID" value="JAC70079.1"/>
    <property type="molecule type" value="Transcribed_RNA"/>
</dbReference>
<protein>
    <submittedName>
        <fullName evidence="5">Ankyrin-3-like isoform x2</fullName>
    </submittedName>
</protein>
<feature type="region of interest" description="Disordered" evidence="4">
    <location>
        <begin position="24"/>
        <end position="58"/>
    </location>
</feature>
<dbReference type="SMART" id="SM00248">
    <property type="entry name" value="ANK"/>
    <property type="match status" value="6"/>
</dbReference>
<reference evidence="5" key="1">
    <citation type="submission" date="2014-05" db="EMBL/GenBank/DDBJ databases">
        <title>The transcriptome of the halophilic microalga Tetraselmis sp. GSL018 isolated from the Great Salt Lake, Utah.</title>
        <authorList>
            <person name="Jinkerson R.E."/>
            <person name="D'Adamo S."/>
            <person name="Posewitz M.C."/>
        </authorList>
    </citation>
    <scope>NUCLEOTIDE SEQUENCE</scope>
    <source>
        <strain evidence="5">GSL018</strain>
    </source>
</reference>
<feature type="repeat" description="ANK" evidence="3">
    <location>
        <begin position="234"/>
        <end position="266"/>
    </location>
</feature>
<dbReference type="InterPro" id="IPR036770">
    <property type="entry name" value="Ankyrin_rpt-contain_sf"/>
</dbReference>
<feature type="compositionally biased region" description="Low complexity" evidence="4">
    <location>
        <begin position="344"/>
        <end position="360"/>
    </location>
</feature>
<sequence length="632" mass="66560">MEHYISKDPRRPLRPIRLGTMGVDASASSFDSKPSRTPSDSFTTGLGSPVWQASHKGCHKEPSSLLSEAVMKCDAAAVSSLLHQRAAAGDLTHREPETLMTPLHIAACTGSKTIMALLLAAGAHKNAQDAQGLTPLHHATRLGHERAAALLLEHGANPNALSAAQYTPVHLACRLASPAILRQLIRCRGRRDARTKDTLSTPLHLAVLSGRDDMLRCLLEEPGTDFDVDATDGYGYTALHRAAQSGKPRMAAMLVRHNASMSYRGRWDWTALHWAANSGHVEVVVALLVAGADPSIADTDGSTASDVAATDDLRRLLLSAGEGPLPGSAPSPQRCPAEEPRTPPAAAEAPLRRAAPSPAADSCPGGAAERRKSEACRGGGAASPLGDSRREGSHVPCEVGGPCLAAPPLPCCPARSRPKAASSAGPPQRPPAQPQRAPRASRHPSRCGRKGGGPVPWLTLSWLSSDEDSDLDEAGPAPPMPPSSPVPASPGSSEPTAADSPASAATVRYGPSEREAGRLWAPGSPTSPLALRAPEDRSSKRGPRRFALLVDCGRSSGVACPASGRTPLVRPGRAWQVGLARRLAELSHARRLGCPLVLWPNGAGRLEQVRLVRRCRRRGGWSCPRGERARRV</sequence>
<evidence type="ECO:0000256" key="2">
    <source>
        <dbReference type="ARBA" id="ARBA00023043"/>
    </source>
</evidence>
<feature type="repeat" description="ANK" evidence="3">
    <location>
        <begin position="98"/>
        <end position="130"/>
    </location>
</feature>
<keyword evidence="2 3" id="KW-0040">ANK repeat</keyword>
<feature type="region of interest" description="Disordered" evidence="4">
    <location>
        <begin position="415"/>
        <end position="542"/>
    </location>
</feature>
<proteinExistence type="predicted"/>
<feature type="compositionally biased region" description="Pro residues" evidence="4">
    <location>
        <begin position="476"/>
        <end position="488"/>
    </location>
</feature>
<gene>
    <name evidence="5" type="ORF">TSPGSL018_4921</name>
</gene>
<dbReference type="GO" id="GO:0004842">
    <property type="term" value="F:ubiquitin-protein transferase activity"/>
    <property type="evidence" value="ECO:0007669"/>
    <property type="project" value="TreeGrafter"/>
</dbReference>
<accession>A0A061RH31</accession>
<dbReference type="PROSITE" id="PS50088">
    <property type="entry name" value="ANK_REPEAT"/>
    <property type="match status" value="4"/>
</dbReference>
<feature type="compositionally biased region" description="Polar residues" evidence="4">
    <location>
        <begin position="26"/>
        <end position="46"/>
    </location>
</feature>
<evidence type="ECO:0000256" key="4">
    <source>
        <dbReference type="SAM" id="MobiDB-lite"/>
    </source>
</evidence>
<feature type="compositionally biased region" description="Low complexity" evidence="4">
    <location>
        <begin position="415"/>
        <end position="426"/>
    </location>
</feature>
<organism evidence="5">
    <name type="scientific">Tetraselmis sp. GSL018</name>
    <dbReference type="NCBI Taxonomy" id="582737"/>
    <lineage>
        <taxon>Eukaryota</taxon>
        <taxon>Viridiplantae</taxon>
        <taxon>Chlorophyta</taxon>
        <taxon>core chlorophytes</taxon>
        <taxon>Chlorodendrophyceae</taxon>
        <taxon>Chlorodendrales</taxon>
        <taxon>Chlorodendraceae</taxon>
        <taxon>Tetraselmis</taxon>
    </lineage>
</organism>
<keyword evidence="1" id="KW-0677">Repeat</keyword>
<dbReference type="Pfam" id="PF12796">
    <property type="entry name" value="Ank_2"/>
    <property type="match status" value="2"/>
</dbReference>
<dbReference type="AlphaFoldDB" id="A0A061RH31"/>
<dbReference type="PROSITE" id="PS50297">
    <property type="entry name" value="ANK_REP_REGION"/>
    <property type="match status" value="4"/>
</dbReference>
<feature type="repeat" description="ANK" evidence="3">
    <location>
        <begin position="131"/>
        <end position="163"/>
    </location>
</feature>
<evidence type="ECO:0000256" key="3">
    <source>
        <dbReference type="PROSITE-ProRule" id="PRU00023"/>
    </source>
</evidence>
<dbReference type="PANTHER" id="PTHR24171">
    <property type="entry name" value="ANKYRIN REPEAT DOMAIN-CONTAINING PROTEIN 39-RELATED"/>
    <property type="match status" value="1"/>
</dbReference>
<feature type="repeat" description="ANK" evidence="3">
    <location>
        <begin position="267"/>
        <end position="299"/>
    </location>
</feature>